<evidence type="ECO:0000313" key="2">
    <source>
        <dbReference type="EMBL" id="EER74993.1"/>
    </source>
</evidence>
<keyword evidence="1" id="KW-0472">Membrane</keyword>
<keyword evidence="1" id="KW-1133">Transmembrane helix</keyword>
<evidence type="ECO:0000256" key="1">
    <source>
        <dbReference type="SAM" id="Phobius"/>
    </source>
</evidence>
<dbReference type="RefSeq" id="WP_002828323.1">
    <property type="nucleotide sequence ID" value="NZ_GG697129.1"/>
</dbReference>
<gene>
    <name evidence="2" type="ORF">HMPREF0877_0766</name>
</gene>
<dbReference type="AlphaFoldDB" id="C5R9X1"/>
<sequence>MIDWKYGTYITISWLIILSTFTIAKGLTNNFGWYFLASFLAILIVLAASYFYEHKHPQFQDKNRLATVRYFRGFWVLFIFIIYLVVALTASHFSDLFFLICLSLGQAVPAFFTKYQLNS</sequence>
<dbReference type="HOGENOM" id="CLU_2060521_0_0_9"/>
<evidence type="ECO:0000313" key="3">
    <source>
        <dbReference type="Proteomes" id="UP000004528"/>
    </source>
</evidence>
<reference evidence="2 3" key="1">
    <citation type="submission" date="2009-04" db="EMBL/GenBank/DDBJ databases">
        <authorList>
            <person name="Qin X."/>
            <person name="Bachman B."/>
            <person name="Battles P."/>
            <person name="Bell A."/>
            <person name="Bess C."/>
            <person name="Bickham C."/>
            <person name="Chaboub L."/>
            <person name="Chen D."/>
            <person name="Coyle M."/>
            <person name="Deiros D.R."/>
            <person name="Dinh H."/>
            <person name="Forbes L."/>
            <person name="Fowler G."/>
            <person name="Francisco L."/>
            <person name="Fu Q."/>
            <person name="Gubbala S."/>
            <person name="Hale W."/>
            <person name="Han Y."/>
            <person name="Hemphill L."/>
            <person name="Highlander S.K."/>
            <person name="Hirani K."/>
            <person name="Hogues M."/>
            <person name="Jackson L."/>
            <person name="Jakkamsetti A."/>
            <person name="Javaid M."/>
            <person name="Jiang H."/>
            <person name="Korchina V."/>
            <person name="Kovar C."/>
            <person name="Lara F."/>
            <person name="Lee S."/>
            <person name="Mata R."/>
            <person name="Mathew T."/>
            <person name="Moen C."/>
            <person name="Morales K."/>
            <person name="Munidasa M."/>
            <person name="Nazareth L."/>
            <person name="Ngo R."/>
            <person name="Nguyen L."/>
            <person name="Okwuonu G."/>
            <person name="Ongeri F."/>
            <person name="Patil S."/>
            <person name="Petrosino J."/>
            <person name="Pham C."/>
            <person name="Pham P."/>
            <person name="Pu L.-L."/>
            <person name="Puazo M."/>
            <person name="Raj R."/>
            <person name="Reid J."/>
            <person name="Rouhana J."/>
            <person name="Saada N."/>
            <person name="Shang Y."/>
            <person name="Simmons D."/>
            <person name="Thornton R."/>
            <person name="Warren J."/>
            <person name="Weissenberger G."/>
            <person name="Zhang J."/>
            <person name="Zhang L."/>
            <person name="Zhou C."/>
            <person name="Zhu D."/>
            <person name="Muzny D."/>
            <person name="Worley K."/>
            <person name="Gibbs R."/>
        </authorList>
    </citation>
    <scope>NUCLEOTIDE SEQUENCE [LARGE SCALE GENOMIC DNA]</scope>
    <source>
        <strain evidence="2 3">ATCC 33313</strain>
    </source>
</reference>
<feature type="transmembrane region" description="Helical" evidence="1">
    <location>
        <begin position="96"/>
        <end position="113"/>
    </location>
</feature>
<proteinExistence type="predicted"/>
<dbReference type="STRING" id="585506.HMPREF0877_0766"/>
<dbReference type="EMBL" id="ACKU01000010">
    <property type="protein sequence ID" value="EER74993.1"/>
    <property type="molecule type" value="Genomic_DNA"/>
</dbReference>
<keyword evidence="1" id="KW-0812">Transmembrane</keyword>
<protein>
    <submittedName>
        <fullName evidence="2">Uncharacterized protein</fullName>
    </submittedName>
</protein>
<accession>C5R9X1</accession>
<comment type="caution">
    <text evidence="2">The sequence shown here is derived from an EMBL/GenBank/DDBJ whole genome shotgun (WGS) entry which is preliminary data.</text>
</comment>
<dbReference type="OrthoDB" id="11829at81850"/>
<feature type="transmembrane region" description="Helical" evidence="1">
    <location>
        <begin position="73"/>
        <end position="90"/>
    </location>
</feature>
<organism evidence="2 3">
    <name type="scientific">Weissella paramesenteroides ATCC 33313</name>
    <dbReference type="NCBI Taxonomy" id="585506"/>
    <lineage>
        <taxon>Bacteria</taxon>
        <taxon>Bacillati</taxon>
        <taxon>Bacillota</taxon>
        <taxon>Bacilli</taxon>
        <taxon>Lactobacillales</taxon>
        <taxon>Lactobacillaceae</taxon>
        <taxon>Weissella</taxon>
    </lineage>
</organism>
<dbReference type="Proteomes" id="UP000004528">
    <property type="component" value="Unassembled WGS sequence"/>
</dbReference>
<keyword evidence="3" id="KW-1185">Reference proteome</keyword>
<name>C5R9X1_WEIPA</name>
<feature type="transmembrane region" description="Helical" evidence="1">
    <location>
        <begin position="7"/>
        <end position="27"/>
    </location>
</feature>
<feature type="transmembrane region" description="Helical" evidence="1">
    <location>
        <begin position="33"/>
        <end position="52"/>
    </location>
</feature>